<dbReference type="InterPro" id="IPR011990">
    <property type="entry name" value="TPR-like_helical_dom_sf"/>
</dbReference>
<dbReference type="STRING" id="1754192.A0A1Y1XLE7"/>
<comment type="similarity">
    <text evidence="1">Belongs to the sel-1 family.</text>
</comment>
<protein>
    <submittedName>
        <fullName evidence="3">HCP-like protein</fullName>
    </submittedName>
</protein>
<gene>
    <name evidence="3" type="ORF">BCR32DRAFT_228833</name>
</gene>
<dbReference type="OrthoDB" id="2384430at2759"/>
<dbReference type="Pfam" id="PF08238">
    <property type="entry name" value="Sel1"/>
    <property type="match status" value="11"/>
</dbReference>
<evidence type="ECO:0000313" key="4">
    <source>
        <dbReference type="Proteomes" id="UP000193944"/>
    </source>
</evidence>
<dbReference type="SMART" id="SM00671">
    <property type="entry name" value="SEL1"/>
    <property type="match status" value="9"/>
</dbReference>
<evidence type="ECO:0000256" key="2">
    <source>
        <dbReference type="SAM" id="MobiDB-lite"/>
    </source>
</evidence>
<dbReference type="InterPro" id="IPR006597">
    <property type="entry name" value="Sel1-like"/>
</dbReference>
<dbReference type="SUPFAM" id="SSF81901">
    <property type="entry name" value="HCP-like"/>
    <property type="match status" value="4"/>
</dbReference>
<name>A0A1Y1XLE7_9FUNG</name>
<evidence type="ECO:0000313" key="3">
    <source>
        <dbReference type="EMBL" id="ORX86515.1"/>
    </source>
</evidence>
<accession>A0A1Y1XLE7</accession>
<dbReference type="AlphaFoldDB" id="A0A1Y1XLE7"/>
<dbReference type="PANTHER" id="PTHR11102">
    <property type="entry name" value="SEL-1-LIKE PROTEIN"/>
    <property type="match status" value="1"/>
</dbReference>
<dbReference type="InterPro" id="IPR050767">
    <property type="entry name" value="Sel1_AlgK"/>
</dbReference>
<sequence length="766" mass="88663">MNTRGINSKGYNDNKEDIEDNDFSFIPSKDDQHSLPDLIKDELLEMSFIVRELSFKLQSNNKNKKTNNSNDNILIKKVSEILDAYFIHLNIIKQQYAYYTNTRASNNNNNSNNNIQHPVVTSLMNLNDKIIILLDKLKSWNEAYFKWWFNINKFNKYFEKIDDEWKNLLLNISVNNISSSQSDNQLKQKNTIILRNKELKKNPVEIFINGEKCFYGIGTEKSYTEAFKYYTKATELGIPEAMYMLGLMYEKGYGISNDICMAIYWYNEAAKYHYGKAFKALGNIYENGIGVIKNDKKAYEFYKNGSDIGEVSCFTCLGRMYENGQYVEENIGKAVYLYQQASQKNCPKAQLALGKIYYYGMSPSHINNQSSILLDTNNGEIYTRIEKNFTEAINLFQKSAEQGEAEAQVYLGLCYENGYGVVKDYLMAKMNFEKASKQNDVLGSLYLGKIYMKENNVTSALNCFLMALSKGSVDALYYIGKLYDIKEEETGIITPCVGDNNILKIYSPTCLLPSDKNIAIKYYMQAAEKGHSLAQYRLGNYYCLHKHYIIALYWYLKSSHLAKTQNALGQFYELGFDFEFNEAASLTGLTLDCLLHYSIDQLFSFYNHYRQIVEQSKSQQHQQRQHRNKNNVNSKSYSNLKEAKKWYYRSIKQGYADAAFNLGQLYETRCFDLVQLAKEDEAREKEKSEGEREDEFITEGIDDYSHHFTASIISPLHKLTDEEIAEGQSRYIQKAILLYEKAKKLGSKEAANRLKQLQSIAYQQYI</sequence>
<evidence type="ECO:0000256" key="1">
    <source>
        <dbReference type="ARBA" id="ARBA00038101"/>
    </source>
</evidence>
<feature type="region of interest" description="Disordered" evidence="2">
    <location>
        <begin position="1"/>
        <end position="27"/>
    </location>
</feature>
<reference evidence="3 4" key="2">
    <citation type="submission" date="2016-08" db="EMBL/GenBank/DDBJ databases">
        <title>Pervasive Adenine N6-methylation of Active Genes in Fungi.</title>
        <authorList>
            <consortium name="DOE Joint Genome Institute"/>
            <person name="Mondo S.J."/>
            <person name="Dannebaum R.O."/>
            <person name="Kuo R.C."/>
            <person name="Labutti K."/>
            <person name="Haridas S."/>
            <person name="Kuo A."/>
            <person name="Salamov A."/>
            <person name="Ahrendt S.R."/>
            <person name="Lipzen A."/>
            <person name="Sullivan W."/>
            <person name="Andreopoulos W.B."/>
            <person name="Clum A."/>
            <person name="Lindquist E."/>
            <person name="Daum C."/>
            <person name="Ramamoorthy G.K."/>
            <person name="Gryganskyi A."/>
            <person name="Culley D."/>
            <person name="Magnuson J.K."/>
            <person name="James T.Y."/>
            <person name="O'Malley M.A."/>
            <person name="Stajich J.E."/>
            <person name="Spatafora J.W."/>
            <person name="Visel A."/>
            <person name="Grigoriev I.V."/>
        </authorList>
    </citation>
    <scope>NUCLEOTIDE SEQUENCE [LARGE SCALE GENOMIC DNA]</scope>
    <source>
        <strain evidence="3 4">S4</strain>
    </source>
</reference>
<feature type="compositionally biased region" description="Polar residues" evidence="2">
    <location>
        <begin position="1"/>
        <end position="11"/>
    </location>
</feature>
<keyword evidence="4" id="KW-1185">Reference proteome</keyword>
<dbReference type="PANTHER" id="PTHR11102:SF160">
    <property type="entry name" value="ERAD-ASSOCIATED E3 UBIQUITIN-PROTEIN LIGASE COMPONENT HRD3"/>
    <property type="match status" value="1"/>
</dbReference>
<dbReference type="Proteomes" id="UP000193944">
    <property type="component" value="Unassembled WGS sequence"/>
</dbReference>
<comment type="caution">
    <text evidence="3">The sequence shown here is derived from an EMBL/GenBank/DDBJ whole genome shotgun (WGS) entry which is preliminary data.</text>
</comment>
<organism evidence="3 4">
    <name type="scientific">Anaeromyces robustus</name>
    <dbReference type="NCBI Taxonomy" id="1754192"/>
    <lineage>
        <taxon>Eukaryota</taxon>
        <taxon>Fungi</taxon>
        <taxon>Fungi incertae sedis</taxon>
        <taxon>Chytridiomycota</taxon>
        <taxon>Chytridiomycota incertae sedis</taxon>
        <taxon>Neocallimastigomycetes</taxon>
        <taxon>Neocallimastigales</taxon>
        <taxon>Neocallimastigaceae</taxon>
        <taxon>Anaeromyces</taxon>
    </lineage>
</organism>
<dbReference type="EMBL" id="MCFG01000020">
    <property type="protein sequence ID" value="ORX86515.1"/>
    <property type="molecule type" value="Genomic_DNA"/>
</dbReference>
<reference evidence="3 4" key="1">
    <citation type="submission" date="2016-08" db="EMBL/GenBank/DDBJ databases">
        <title>A Parts List for Fungal Cellulosomes Revealed by Comparative Genomics.</title>
        <authorList>
            <consortium name="DOE Joint Genome Institute"/>
            <person name="Haitjema C.H."/>
            <person name="Gilmore S.P."/>
            <person name="Henske J.K."/>
            <person name="Solomon K.V."/>
            <person name="De Groot R."/>
            <person name="Kuo A."/>
            <person name="Mondo S.J."/>
            <person name="Salamov A.A."/>
            <person name="Labutti K."/>
            <person name="Zhao Z."/>
            <person name="Chiniquy J."/>
            <person name="Barry K."/>
            <person name="Brewer H.M."/>
            <person name="Purvine S.O."/>
            <person name="Wright A.T."/>
            <person name="Boxma B."/>
            <person name="Van Alen T."/>
            <person name="Hackstein J.H."/>
            <person name="Baker S.E."/>
            <person name="Grigoriev I.V."/>
            <person name="O'Malley M.A."/>
        </authorList>
    </citation>
    <scope>NUCLEOTIDE SEQUENCE [LARGE SCALE GENOMIC DNA]</scope>
    <source>
        <strain evidence="3 4">S4</strain>
    </source>
</reference>
<dbReference type="Gene3D" id="1.25.40.10">
    <property type="entry name" value="Tetratricopeptide repeat domain"/>
    <property type="match status" value="4"/>
</dbReference>
<proteinExistence type="inferred from homology"/>